<keyword evidence="8 11" id="KW-1133">Transmembrane helix</keyword>
<protein>
    <submittedName>
        <fullName evidence="13">DUF4118 domain-containing protein</fullName>
    </submittedName>
</protein>
<dbReference type="InterPro" id="IPR011495">
    <property type="entry name" value="Sig_transdc_His_kin_sub2_dim/P"/>
</dbReference>
<evidence type="ECO:0000256" key="1">
    <source>
        <dbReference type="ARBA" id="ARBA00004141"/>
    </source>
</evidence>
<keyword evidence="4 11" id="KW-0812">Transmembrane</keyword>
<dbReference type="PANTHER" id="PTHR43065:SF23">
    <property type="entry name" value="SENSOR HISTIDINE KINASE PDTAS"/>
    <property type="match status" value="1"/>
</dbReference>
<dbReference type="PROSITE" id="PS50109">
    <property type="entry name" value="HIS_KIN"/>
    <property type="match status" value="1"/>
</dbReference>
<evidence type="ECO:0000256" key="7">
    <source>
        <dbReference type="ARBA" id="ARBA00022840"/>
    </source>
</evidence>
<dbReference type="InterPro" id="IPR036890">
    <property type="entry name" value="HATPase_C_sf"/>
</dbReference>
<evidence type="ECO:0000256" key="3">
    <source>
        <dbReference type="ARBA" id="ARBA00022679"/>
    </source>
</evidence>
<sequence length="338" mass="36946">MTPVRGISQWDPGLLPIWLRWSSAVLTFALAFWLRHRLDGALPPGFPYLTFFPAVLLGAHFLGTPQGIAIAVAGLFAAWYAFVQPVNSFALTWASVVALLLYVFIVTTIILLIHIMQRAMRALEAERQANAALAEQRRLMFHELQHRVSNNLATVSGLLKLQRRTVSDEAAGVALDDSVRRIDLVARIMRNLHDPSGQTVDMARFLADTGRDILESAGAGERIQLQVQADPLLVGPDVSVPLGLIATELVSNTLEHGFPGNSAGRIDVTLGTISDAGRALLRIRDNGKGLPEGFDIEKARSLGLSIARQFARQLGGTLVMERRPEGGTEARLEFSYRA</sequence>
<gene>
    <name evidence="13" type="ORF">G8O29_08635</name>
</gene>
<dbReference type="InterPro" id="IPR005467">
    <property type="entry name" value="His_kinase_dom"/>
</dbReference>
<keyword evidence="9" id="KW-0902">Two-component regulatory system</keyword>
<evidence type="ECO:0000256" key="5">
    <source>
        <dbReference type="ARBA" id="ARBA00022741"/>
    </source>
</evidence>
<comment type="caution">
    <text evidence="13">The sequence shown here is derived from an EMBL/GenBank/DDBJ whole genome shotgun (WGS) entry which is preliminary data.</text>
</comment>
<feature type="transmembrane region" description="Helical" evidence="11">
    <location>
        <begin position="17"/>
        <end position="34"/>
    </location>
</feature>
<feature type="domain" description="Histidine kinase" evidence="12">
    <location>
        <begin position="143"/>
        <end position="338"/>
    </location>
</feature>
<evidence type="ECO:0000256" key="8">
    <source>
        <dbReference type="ARBA" id="ARBA00022989"/>
    </source>
</evidence>
<dbReference type="Pfam" id="PF13493">
    <property type="entry name" value="DUF4118"/>
    <property type="match status" value="1"/>
</dbReference>
<feature type="transmembrane region" description="Helical" evidence="11">
    <location>
        <begin position="91"/>
        <end position="113"/>
    </location>
</feature>
<keyword evidence="2" id="KW-0597">Phosphoprotein</keyword>
<evidence type="ECO:0000313" key="13">
    <source>
        <dbReference type="EMBL" id="NHB76805.1"/>
    </source>
</evidence>
<evidence type="ECO:0000256" key="10">
    <source>
        <dbReference type="ARBA" id="ARBA00023136"/>
    </source>
</evidence>
<dbReference type="Gene3D" id="3.30.565.10">
    <property type="entry name" value="Histidine kinase-like ATPase, C-terminal domain"/>
    <property type="match status" value="1"/>
</dbReference>
<name>A0ABX0G6G8_9RHOB</name>
<dbReference type="Gene3D" id="1.20.120.620">
    <property type="entry name" value="Backbone structure of the membrane domain of e. Coli histidine kinase receptor kdpd"/>
    <property type="match status" value="1"/>
</dbReference>
<keyword evidence="10 11" id="KW-0472">Membrane</keyword>
<dbReference type="RefSeq" id="WP_166402840.1">
    <property type="nucleotide sequence ID" value="NZ_JAANHS010000005.1"/>
</dbReference>
<proteinExistence type="predicted"/>
<organism evidence="13 14">
    <name type="scientific">Rhodobacter calidifons</name>
    <dbReference type="NCBI Taxonomy" id="2715277"/>
    <lineage>
        <taxon>Bacteria</taxon>
        <taxon>Pseudomonadati</taxon>
        <taxon>Pseudomonadota</taxon>
        <taxon>Alphaproteobacteria</taxon>
        <taxon>Rhodobacterales</taxon>
        <taxon>Rhodobacter group</taxon>
        <taxon>Rhodobacter</taxon>
    </lineage>
</organism>
<comment type="subcellular location">
    <subcellularLocation>
        <location evidence="1">Membrane</location>
        <topology evidence="1">Multi-pass membrane protein</topology>
    </subcellularLocation>
</comment>
<keyword evidence="5" id="KW-0547">Nucleotide-binding</keyword>
<accession>A0ABX0G6G8</accession>
<reference evidence="13 14" key="1">
    <citation type="journal article" date="2022" name="Microorganisms">
        <title>Genome Sequence and Characterization of a Xanthorhodopsin-Containing, Aerobic Anoxygenic Phototrophic Rhodobacter Species, Isolated from Mesophilic Conditions at Yellowstone National Park.</title>
        <authorList>
            <person name="Kyndt J.A."/>
            <person name="Robertson S."/>
            <person name="Shoffstall I.B."/>
            <person name="Ramaley R.F."/>
            <person name="Meyer T.E."/>
        </authorList>
    </citation>
    <scope>NUCLEOTIDE SEQUENCE [LARGE SCALE GENOMIC DNA]</scope>
    <source>
        <strain evidence="13 14">M37P</strain>
    </source>
</reference>
<dbReference type="EMBL" id="JAANHS010000005">
    <property type="protein sequence ID" value="NHB76805.1"/>
    <property type="molecule type" value="Genomic_DNA"/>
</dbReference>
<dbReference type="Proteomes" id="UP001515660">
    <property type="component" value="Unassembled WGS sequence"/>
</dbReference>
<dbReference type="Pfam" id="PF07568">
    <property type="entry name" value="HisKA_2"/>
    <property type="match status" value="1"/>
</dbReference>
<keyword evidence="6" id="KW-0418">Kinase</keyword>
<evidence type="ECO:0000256" key="11">
    <source>
        <dbReference type="SAM" id="Phobius"/>
    </source>
</evidence>
<dbReference type="Pfam" id="PF02518">
    <property type="entry name" value="HATPase_c"/>
    <property type="match status" value="1"/>
</dbReference>
<evidence type="ECO:0000256" key="4">
    <source>
        <dbReference type="ARBA" id="ARBA00022692"/>
    </source>
</evidence>
<dbReference type="SMART" id="SM00387">
    <property type="entry name" value="HATPase_c"/>
    <property type="match status" value="1"/>
</dbReference>
<evidence type="ECO:0000256" key="2">
    <source>
        <dbReference type="ARBA" id="ARBA00022553"/>
    </source>
</evidence>
<evidence type="ECO:0000259" key="12">
    <source>
        <dbReference type="PROSITE" id="PS50109"/>
    </source>
</evidence>
<dbReference type="InterPro" id="IPR003594">
    <property type="entry name" value="HATPase_dom"/>
</dbReference>
<keyword evidence="7" id="KW-0067">ATP-binding</keyword>
<evidence type="ECO:0000313" key="14">
    <source>
        <dbReference type="Proteomes" id="UP001515660"/>
    </source>
</evidence>
<evidence type="ECO:0000256" key="6">
    <source>
        <dbReference type="ARBA" id="ARBA00022777"/>
    </source>
</evidence>
<feature type="transmembrane region" description="Helical" evidence="11">
    <location>
        <begin position="46"/>
        <end position="79"/>
    </location>
</feature>
<keyword evidence="3" id="KW-0808">Transferase</keyword>
<dbReference type="InterPro" id="IPR038318">
    <property type="entry name" value="KdpD_sf"/>
</dbReference>
<dbReference type="SUPFAM" id="SSF55874">
    <property type="entry name" value="ATPase domain of HSP90 chaperone/DNA topoisomerase II/histidine kinase"/>
    <property type="match status" value="1"/>
</dbReference>
<dbReference type="PANTHER" id="PTHR43065">
    <property type="entry name" value="SENSOR HISTIDINE KINASE"/>
    <property type="match status" value="1"/>
</dbReference>
<dbReference type="InterPro" id="IPR025201">
    <property type="entry name" value="KdpD_TM"/>
</dbReference>
<keyword evidence="14" id="KW-1185">Reference proteome</keyword>
<evidence type="ECO:0000256" key="9">
    <source>
        <dbReference type="ARBA" id="ARBA00023012"/>
    </source>
</evidence>